<evidence type="ECO:0000313" key="6">
    <source>
        <dbReference type="Proteomes" id="UP000244649"/>
    </source>
</evidence>
<proteinExistence type="predicted"/>
<sequence>MVAIVPVDPSSSADARRPSGWTISLRAVSRDRAGTAILRDVDLEIDAGRIVAFVGPSGCGASTLLRLVTGAERPDSGRVEIEGRTGPAAPRVAEVSDRAPVARFGRARAAIVAASRHAGVADPAGETERLCALMGLGAADRNVHRLSHGDRQRWAIARVLATRPRALVLDDALAALHTTARAQTRDALIRELRERGVTTLWATRDTAEAAAVADELVVMDAGRIVAAGGPDEVYARVADAAVAEVLGPVSAVPGIVEGAVVEVWGQELPLAEAAHDGHCEVVVRPEQVVLVAPDSPGTDAVVEESTFLGSVRRSTVRTTDGSRVVIEHAPELKLEDRAAVRIALAPVPATVRPIG</sequence>
<name>A0A2T7WJB8_MICTE</name>
<gene>
    <name evidence="5" type="ORF">DC432_08165</name>
</gene>
<evidence type="ECO:0000256" key="3">
    <source>
        <dbReference type="ARBA" id="ARBA00022840"/>
    </source>
</evidence>
<dbReference type="SUPFAM" id="SSF50331">
    <property type="entry name" value="MOP-like"/>
    <property type="match status" value="1"/>
</dbReference>
<keyword evidence="3 5" id="KW-0067">ATP-binding</keyword>
<dbReference type="InterPro" id="IPR003593">
    <property type="entry name" value="AAA+_ATPase"/>
</dbReference>
<dbReference type="InterPro" id="IPR050093">
    <property type="entry name" value="ABC_SmlMolc_Importer"/>
</dbReference>
<keyword evidence="2" id="KW-0547">Nucleotide-binding</keyword>
<keyword evidence="1" id="KW-0813">Transport</keyword>
<accession>A0A2T7WJB8</accession>
<dbReference type="InterPro" id="IPR003439">
    <property type="entry name" value="ABC_transporter-like_ATP-bd"/>
</dbReference>
<dbReference type="Gene3D" id="3.40.50.300">
    <property type="entry name" value="P-loop containing nucleotide triphosphate hydrolases"/>
    <property type="match status" value="1"/>
</dbReference>
<dbReference type="InterPro" id="IPR008995">
    <property type="entry name" value="Mo/tungstate-bd_C_term_dom"/>
</dbReference>
<protein>
    <submittedName>
        <fullName evidence="5">Spermidine/putrescine ABC transporter ATP-binding protein</fullName>
    </submittedName>
</protein>
<dbReference type="Proteomes" id="UP000244649">
    <property type="component" value="Unassembled WGS sequence"/>
</dbReference>
<dbReference type="SUPFAM" id="SSF52540">
    <property type="entry name" value="P-loop containing nucleoside triphosphate hydrolases"/>
    <property type="match status" value="1"/>
</dbReference>
<feature type="domain" description="ABC transporter" evidence="4">
    <location>
        <begin position="23"/>
        <end position="246"/>
    </location>
</feature>
<evidence type="ECO:0000259" key="4">
    <source>
        <dbReference type="PROSITE" id="PS50893"/>
    </source>
</evidence>
<reference evidence="5 6" key="1">
    <citation type="submission" date="2018-04" db="EMBL/GenBank/DDBJ databases">
        <authorList>
            <person name="Go L.Y."/>
            <person name="Mitchell J.A."/>
        </authorList>
    </citation>
    <scope>NUCLEOTIDE SEQUENCE [LARGE SCALE GENOMIC DNA]</scope>
    <source>
        <strain evidence="5 6">TPD7010</strain>
    </source>
</reference>
<dbReference type="InterPro" id="IPR027417">
    <property type="entry name" value="P-loop_NTPase"/>
</dbReference>
<comment type="caution">
    <text evidence="5">The sequence shown here is derived from an EMBL/GenBank/DDBJ whole genome shotgun (WGS) entry which is preliminary data.</text>
</comment>
<dbReference type="PROSITE" id="PS50893">
    <property type="entry name" value="ABC_TRANSPORTER_2"/>
    <property type="match status" value="1"/>
</dbReference>
<evidence type="ECO:0000313" key="5">
    <source>
        <dbReference type="EMBL" id="PVE73640.1"/>
    </source>
</evidence>
<dbReference type="SMART" id="SM00382">
    <property type="entry name" value="AAA"/>
    <property type="match status" value="1"/>
</dbReference>
<dbReference type="InterPro" id="IPR013611">
    <property type="entry name" value="Transp-assoc_OB_typ2"/>
</dbReference>
<dbReference type="Pfam" id="PF00005">
    <property type="entry name" value="ABC_tran"/>
    <property type="match status" value="1"/>
</dbReference>
<dbReference type="PANTHER" id="PTHR42781:SF4">
    <property type="entry name" value="SPERMIDINE_PUTRESCINE IMPORT ATP-BINDING PROTEIN POTA"/>
    <property type="match status" value="1"/>
</dbReference>
<dbReference type="GO" id="GO:0043190">
    <property type="term" value="C:ATP-binding cassette (ABC) transporter complex"/>
    <property type="evidence" value="ECO:0007669"/>
    <property type="project" value="InterPro"/>
</dbReference>
<dbReference type="GO" id="GO:0016887">
    <property type="term" value="F:ATP hydrolysis activity"/>
    <property type="evidence" value="ECO:0007669"/>
    <property type="project" value="InterPro"/>
</dbReference>
<dbReference type="PANTHER" id="PTHR42781">
    <property type="entry name" value="SPERMIDINE/PUTRESCINE IMPORT ATP-BINDING PROTEIN POTA"/>
    <property type="match status" value="1"/>
</dbReference>
<dbReference type="GO" id="GO:0005524">
    <property type="term" value="F:ATP binding"/>
    <property type="evidence" value="ECO:0007669"/>
    <property type="project" value="UniProtKB-KW"/>
</dbReference>
<evidence type="ECO:0000256" key="1">
    <source>
        <dbReference type="ARBA" id="ARBA00022448"/>
    </source>
</evidence>
<dbReference type="GO" id="GO:0022857">
    <property type="term" value="F:transmembrane transporter activity"/>
    <property type="evidence" value="ECO:0007669"/>
    <property type="project" value="InterPro"/>
</dbReference>
<organism evidence="5 6">
    <name type="scientific">Microbacterium testaceum</name>
    <name type="common">Aureobacterium testaceum</name>
    <name type="synonym">Brevibacterium testaceum</name>
    <dbReference type="NCBI Taxonomy" id="2033"/>
    <lineage>
        <taxon>Bacteria</taxon>
        <taxon>Bacillati</taxon>
        <taxon>Actinomycetota</taxon>
        <taxon>Actinomycetes</taxon>
        <taxon>Micrococcales</taxon>
        <taxon>Microbacteriaceae</taxon>
        <taxon>Microbacterium</taxon>
    </lineage>
</organism>
<dbReference type="EMBL" id="QDFT01000016">
    <property type="protein sequence ID" value="PVE73640.1"/>
    <property type="molecule type" value="Genomic_DNA"/>
</dbReference>
<dbReference type="AlphaFoldDB" id="A0A2T7WJB8"/>
<dbReference type="Pfam" id="PF08402">
    <property type="entry name" value="TOBE_2"/>
    <property type="match status" value="1"/>
</dbReference>
<dbReference type="RefSeq" id="WP_116537435.1">
    <property type="nucleotide sequence ID" value="NZ_QDFT01000016.1"/>
</dbReference>
<evidence type="ECO:0000256" key="2">
    <source>
        <dbReference type="ARBA" id="ARBA00022741"/>
    </source>
</evidence>